<proteinExistence type="predicted"/>
<feature type="region of interest" description="Disordered" evidence="1">
    <location>
        <begin position="735"/>
        <end position="757"/>
    </location>
</feature>
<dbReference type="InterPro" id="IPR050865">
    <property type="entry name" value="BEACH_Domain"/>
</dbReference>
<dbReference type="InterPro" id="IPR036322">
    <property type="entry name" value="WD40_repeat_dom_sf"/>
</dbReference>
<organism evidence="3 4">
    <name type="scientific">Aduncisulcus paluster</name>
    <dbReference type="NCBI Taxonomy" id="2918883"/>
    <lineage>
        <taxon>Eukaryota</taxon>
        <taxon>Metamonada</taxon>
        <taxon>Carpediemonas-like organisms</taxon>
        <taxon>Aduncisulcus</taxon>
    </lineage>
</organism>
<dbReference type="Gene3D" id="1.10.1540.10">
    <property type="entry name" value="BEACH domain"/>
    <property type="match status" value="1"/>
</dbReference>
<sequence>CSSPLSSESSTSTLSVSTGSEEYISSTSLVHSSFPLASLLFSCSSSLPLISYSPFSYFSTSVFMRNCFVFYYLGRILISEDLKIDNWMHALNSHLIAISSSNSIIQLGIEAISDEYMNIFSKSVSQYGVLMSQIFDQWVQREKEREKKKNEIEPEIIATSSISSSNMVPTFERTTNSKPISSSPSLISLLPSSLSNSSLLFANLILIQRELWNIDDYSLDQDSEMTSILLSISSICLFASSISPCCNRLLQQKFVTKFQNCHFLIGEFEEAISISLTKLKKLNSSSCRRKTLLKILKGKNGSNENELREKFRISSQCARTSMYQNIDMTTKWFLFDYINNIFHPDVNSSQAMGEGKEKESSLFSSIFLRSKRKEAMIEEKEWKDRSKILDTSVATIAKMCQWFLDICVWLCTIEEAEWKKEIQKKKADKFCPLSTLFSLLSSTVPRAISSTFLFISGFLRSLRALLKASFIGVTGGSKDIQTSVLSEILCCCDISIIVREVYVSCCIWVLMWIQRRRERIVIEKELEIALLEESFSLSENDVFESLIENITLWLCGPATTQLSIFRDPSKKKRDIEQKKHKYSSVSSMPFFDPFSSVCIDRIFISALLYFLLPMCIDRIHPSSKIQSSSVAMSLVMVIVSQVPSLFNSPISQKSFDQYEISELDLVKQFVDNCCGQCCLNFLSPKSASTPIYPLPPSTISANSDTLSRILDNSDLEMKDWLEVEWKYSFKTDIPSGTRREKEGETISQSEKEPKEGDVCLDDDSPSFFALSLSNSYLSLCTVVNRMHLNAKCLAMLCSDLESKINVIRMGEDEAKPLSDLQTIISSTIPPISAIPIIIKMTKHPQISSHSLYSQHLERFFSSNLFLSKSSAILSSSLHPNLYSLSPACLSSSQGFLQRNILRFFSSNLFLSKSSAILSSSLHPNLYSLSPACLSSSQGFLQRNILVPMFTEGYYQSLISKSNGESSIISTLTKRTTDSKAPISDSRLSLSLHLSSFLSLSSISSLNIPKSGMFVKNFGSEWIKSGTKCPKAEKQASSYFALLYSWIRRRRRRGEEENENILPIVDQSYELDSDSFSSLIEIDIEELSRAFNMNVGVYERTNTILKFDSDFEAGDNCMSSFCYLYPCFNAWSCSLFPNASHQLVQYKDSSSQTSELSKHVLFPRVKRYKSIPLLSLFSVKPLLVCEMALSTDLLSPMICVCVMSDVGFWILPGVAIEKRTGKDFEVNSNSDENISNWKKKKYEFSLDGHLSNENRESSFLGELLESLCLCPSPQIPSKDSELSDIQRVLSYDQEYEDLFLVNLCQDRVMLERATRETDQQTLIPPDPPCIPRFYPYDALISLRNTVHGLRRVGVSVERQDIQEVHLDLMGFGDETNISMDKDNNNYIPPHPALSVCDSFVFIDELNSSNTWSYPEGVAERACMLFCLICRQNMTIRHNTDSFLSIIQKKEVFSPLPSLSLLSISPTIVSPILQYISVISGRQDHLPVPGTVSMATLYIGRAFQILGHDLSHPIFEKITDNMGTNEEFFTHCSQISPSSSFSKFIPSLVVRIWSDIFVLATQRWKGENRGRKRSKKFPFLSSSSDSTGVKMTVQTSSKSNLFFSSSKMTYSQLLYDILTVPFPLHVELDRHALHFAVLPPGEQLKDSQFNVKALNSHFLDLLSLWSDWSINHAKHGKPRIFKESSTSFNQIFSSHLLPTSPYSNPKSIIEADIHGSDVSDSILSSSSSLASSQDSSISSSQCIPRSNPHPCIQFLLRPLELLYSTAMISSLSYLTSLSFLAQRWVCELSQYPSIPWVWGGYGSCPNSRDDKIYIGKDWYVNNQAHRFQDSSSYEKDGQGVSELPSFHSPSSDSSFASKSVTSVNSTLHTPKPTSLDSVTPFRSLSMPMGMLSDKRMKSLIDRSVVSVHSVLTPNIPHVPFLYSSHCSNSAIVLFYNLRTYPFLEQHICLQSGQFDKADRVFKSIFTAWNGASRDNVADVKEMVIDNVSSPSIYSNSSMLLNIGTCTDFRTGDSLRTVWDVILPRWSHNNPYLMCRLMRILLESPPVSKRLHHWVELMYGKAQRGIDSIRRNNVFHPVGYIDTHMFWNIPSMKPRSDASRQANLFGVIPSQLEDSVSSLPRKVMYPAESLQNILENNCGMIAPIDKNRREKVWRSRENVWCEWNNSVIVVISGKEVSFIHDRYESVKSASETFEANPKFNIISLFHLPFSSVATSLHITSYCGNTILFVGFVDGSISIFQLNFTKKRSRSKHIYYDCIGHLRRIIEVKLDDDSCSDEIFSLSSIHASLPLMFGSVTKIVSTECGIVWFASEFGYLSACKLNGFHGLNSSRFISFIGSFSAGLTNPVALCDIHSTDCIIVSQSKLKMFSLTCDVGQKIVMEGDLLQNIDDSSILATCACVLSAPDWFETGVIVVGYNNGEIRFFSIHFIGDIIEIGSDSFQRKNPGQENIHEKDVCISPSLSVPLSTESSTKTSVEEILTPRGDASQKEQWRGKLKLIKVIQLHESSIVDIRQYRSDSDIIFAIDESGYDIQFKIPKREPLTEKEPKESKRCEVCGIHKASSQCVGCLNWICKECQKEVDSSYICEVGIHHIMCNDCLSKYQKSFFAANMGL</sequence>
<feature type="non-terminal residue" evidence="3">
    <location>
        <position position="1"/>
    </location>
</feature>
<evidence type="ECO:0000313" key="4">
    <source>
        <dbReference type="Proteomes" id="UP001057375"/>
    </source>
</evidence>
<dbReference type="SUPFAM" id="SSF50978">
    <property type="entry name" value="WD40 repeat-like"/>
    <property type="match status" value="1"/>
</dbReference>
<reference evidence="3" key="1">
    <citation type="submission" date="2022-03" db="EMBL/GenBank/DDBJ databases">
        <title>Draft genome sequence of Aduncisulcus paluster, a free-living microaerophilic Fornicata.</title>
        <authorList>
            <person name="Yuyama I."/>
            <person name="Kume K."/>
            <person name="Tamura T."/>
            <person name="Inagaki Y."/>
            <person name="Hashimoto T."/>
        </authorList>
    </citation>
    <scope>NUCLEOTIDE SEQUENCE</scope>
    <source>
        <strain evidence="3">NY0171</strain>
    </source>
</reference>
<accession>A0ABQ5KNS7</accession>
<dbReference type="InterPro" id="IPR036372">
    <property type="entry name" value="BEACH_dom_sf"/>
</dbReference>
<evidence type="ECO:0000313" key="3">
    <source>
        <dbReference type="EMBL" id="GKT32590.1"/>
    </source>
</evidence>
<feature type="compositionally biased region" description="Low complexity" evidence="1">
    <location>
        <begin position="1839"/>
        <end position="1855"/>
    </location>
</feature>
<dbReference type="InterPro" id="IPR000409">
    <property type="entry name" value="BEACH_dom"/>
</dbReference>
<dbReference type="Pfam" id="PF02138">
    <property type="entry name" value="Beach"/>
    <property type="match status" value="1"/>
</dbReference>
<dbReference type="Proteomes" id="UP001057375">
    <property type="component" value="Unassembled WGS sequence"/>
</dbReference>
<keyword evidence="4" id="KW-1185">Reference proteome</keyword>
<dbReference type="SMART" id="SM01026">
    <property type="entry name" value="Beach"/>
    <property type="match status" value="1"/>
</dbReference>
<evidence type="ECO:0000256" key="1">
    <source>
        <dbReference type="SAM" id="MobiDB-lite"/>
    </source>
</evidence>
<feature type="compositionally biased region" description="Basic and acidic residues" evidence="1">
    <location>
        <begin position="737"/>
        <end position="757"/>
    </location>
</feature>
<comment type="caution">
    <text evidence="3">The sequence shown here is derived from an EMBL/GenBank/DDBJ whole genome shotgun (WGS) entry which is preliminary data.</text>
</comment>
<dbReference type="PANTHER" id="PTHR13743">
    <property type="entry name" value="BEIGE/BEACH-RELATED"/>
    <property type="match status" value="1"/>
</dbReference>
<feature type="region of interest" description="Disordered" evidence="1">
    <location>
        <begin position="1828"/>
        <end position="1855"/>
    </location>
</feature>
<dbReference type="EMBL" id="BQXS01010012">
    <property type="protein sequence ID" value="GKT32590.1"/>
    <property type="molecule type" value="Genomic_DNA"/>
</dbReference>
<evidence type="ECO:0000259" key="2">
    <source>
        <dbReference type="PROSITE" id="PS50197"/>
    </source>
</evidence>
<protein>
    <recommendedName>
        <fullName evidence="2">BEACH domain-containing protein</fullName>
    </recommendedName>
</protein>
<gene>
    <name evidence="3" type="ORF">ADUPG1_006708</name>
</gene>
<feature type="domain" description="BEACH" evidence="2">
    <location>
        <begin position="1746"/>
        <end position="2118"/>
    </location>
</feature>
<dbReference type="SUPFAM" id="SSF81837">
    <property type="entry name" value="BEACH domain"/>
    <property type="match status" value="2"/>
</dbReference>
<name>A0ABQ5KNS7_9EUKA</name>
<dbReference type="PROSITE" id="PS50197">
    <property type="entry name" value="BEACH"/>
    <property type="match status" value="1"/>
</dbReference>